<organism evidence="3 4">
    <name type="scientific">Sphingomonas jinjuensis</name>
    <dbReference type="NCBI Taxonomy" id="535907"/>
    <lineage>
        <taxon>Bacteria</taxon>
        <taxon>Pseudomonadati</taxon>
        <taxon>Pseudomonadota</taxon>
        <taxon>Alphaproteobacteria</taxon>
        <taxon>Sphingomonadales</taxon>
        <taxon>Sphingomonadaceae</taxon>
        <taxon>Sphingomonas</taxon>
    </lineage>
</organism>
<dbReference type="EMBL" id="JACIEV010000006">
    <property type="protein sequence ID" value="MBB4154435.1"/>
    <property type="molecule type" value="Genomic_DNA"/>
</dbReference>
<feature type="transmembrane region" description="Helical" evidence="1">
    <location>
        <begin position="121"/>
        <end position="142"/>
    </location>
</feature>
<accession>A0A840FMB2</accession>
<protein>
    <recommendedName>
        <fullName evidence="2">DUF4396 domain-containing protein</fullName>
    </recommendedName>
</protein>
<dbReference type="RefSeq" id="WP_183985161.1">
    <property type="nucleotide sequence ID" value="NZ_JACIEV010000006.1"/>
</dbReference>
<feature type="transmembrane region" description="Helical" evidence="1">
    <location>
        <begin position="37"/>
        <end position="60"/>
    </location>
</feature>
<proteinExistence type="predicted"/>
<dbReference type="Proteomes" id="UP000529795">
    <property type="component" value="Unassembled WGS sequence"/>
</dbReference>
<dbReference type="AlphaFoldDB" id="A0A840FMB2"/>
<feature type="domain" description="DUF4396" evidence="2">
    <location>
        <begin position="78"/>
        <end position="228"/>
    </location>
</feature>
<feature type="transmembrane region" description="Helical" evidence="1">
    <location>
        <begin position="94"/>
        <end position="115"/>
    </location>
</feature>
<comment type="caution">
    <text evidence="3">The sequence shown here is derived from an EMBL/GenBank/DDBJ whole genome shotgun (WGS) entry which is preliminary data.</text>
</comment>
<gene>
    <name evidence="3" type="ORF">GGQ80_002348</name>
</gene>
<feature type="transmembrane region" description="Helical" evidence="1">
    <location>
        <begin position="163"/>
        <end position="185"/>
    </location>
</feature>
<dbReference type="InterPro" id="IPR025509">
    <property type="entry name" value="DUF4396"/>
</dbReference>
<keyword evidence="1" id="KW-1133">Transmembrane helix</keyword>
<keyword evidence="4" id="KW-1185">Reference proteome</keyword>
<keyword evidence="1" id="KW-0472">Membrane</keyword>
<reference evidence="3 4" key="1">
    <citation type="submission" date="2020-08" db="EMBL/GenBank/DDBJ databases">
        <title>Genomic Encyclopedia of Type Strains, Phase IV (KMG-IV): sequencing the most valuable type-strain genomes for metagenomic binning, comparative biology and taxonomic classification.</title>
        <authorList>
            <person name="Goeker M."/>
        </authorList>
    </citation>
    <scope>NUCLEOTIDE SEQUENCE [LARGE SCALE GENOMIC DNA]</scope>
    <source>
        <strain evidence="3 4">YC6723</strain>
    </source>
</reference>
<evidence type="ECO:0000313" key="3">
    <source>
        <dbReference type="EMBL" id="MBB4154435.1"/>
    </source>
</evidence>
<keyword evidence="1" id="KW-0812">Transmembrane</keyword>
<evidence type="ECO:0000259" key="2">
    <source>
        <dbReference type="Pfam" id="PF14342"/>
    </source>
</evidence>
<name>A0A840FMB2_9SPHN</name>
<feature type="transmembrane region" description="Helical" evidence="1">
    <location>
        <begin position="200"/>
        <end position="223"/>
    </location>
</feature>
<sequence length="231" mass="25510">MPHFPAPIHLAAILSLSLAVICVVTIALDVWRHPPNMAVMAVVWPLTALFGSVLWLAIYYRWGRSTRQDNDDPFAVSILKGASHCGAGCTLGDIVVEGIALALPSIALWFGYGTLFSTRMFALWIPDFLLAFLFGIGFQYWSIVPMRHLSPSDGLKAAVKADILSISAWQVGMYGGMALIQFLWFQRLFGGLATADQPEFWFAMQIAMLAGFCTSYPMNWLLVRTGVKEAM</sequence>
<dbReference type="Pfam" id="PF14342">
    <property type="entry name" value="DUF4396"/>
    <property type="match status" value="1"/>
</dbReference>
<evidence type="ECO:0000256" key="1">
    <source>
        <dbReference type="SAM" id="Phobius"/>
    </source>
</evidence>
<evidence type="ECO:0000313" key="4">
    <source>
        <dbReference type="Proteomes" id="UP000529795"/>
    </source>
</evidence>